<proteinExistence type="predicted"/>
<dbReference type="EMBL" id="JAEEGB010000006">
    <property type="protein sequence ID" value="MBI6872276.1"/>
    <property type="molecule type" value="Genomic_DNA"/>
</dbReference>
<evidence type="ECO:0000313" key="1">
    <source>
        <dbReference type="EMBL" id="MBI6872276.1"/>
    </source>
</evidence>
<organism evidence="1 2">
    <name type="scientific">Clostridium aciditolerans</name>
    <dbReference type="NCBI Taxonomy" id="339861"/>
    <lineage>
        <taxon>Bacteria</taxon>
        <taxon>Bacillati</taxon>
        <taxon>Bacillota</taxon>
        <taxon>Clostridia</taxon>
        <taxon>Eubacteriales</taxon>
        <taxon>Clostridiaceae</taxon>
        <taxon>Clostridium</taxon>
    </lineage>
</organism>
<reference evidence="1" key="1">
    <citation type="submission" date="2020-12" db="EMBL/GenBank/DDBJ databases">
        <title>Clostridium thailandense sp. nov., a novel acetogenic bacterium isolated from peat land soil in Thailand.</title>
        <authorList>
            <person name="Chaikitkaew S."/>
            <person name="Birkeland N.K."/>
        </authorList>
    </citation>
    <scope>NUCLEOTIDE SEQUENCE</scope>
    <source>
        <strain evidence="1">DSM 17425</strain>
    </source>
</reference>
<evidence type="ECO:0000313" key="2">
    <source>
        <dbReference type="Proteomes" id="UP000622687"/>
    </source>
</evidence>
<sequence>MKIVEVPDTSYEIYGMDYELDKEKFNIRWKWPKNIDIVYILKTNFLDDFSLDNINENNVKLYTREEYKEFNGYCEAIKEINQYKYWVFPAVESDGEILLIKQGNGKNELMISTGKPEILYEIKEIKSIKSFFSKEKSLEIIIDSEVALPKDALCYVKKYDSYPINKDDGICFDFINNINAGRSIMPEIIVDKNEYVKIFIKDIKKYGNIYKLKQK</sequence>
<dbReference type="Proteomes" id="UP000622687">
    <property type="component" value="Unassembled WGS sequence"/>
</dbReference>
<comment type="caution">
    <text evidence="1">The sequence shown here is derived from an EMBL/GenBank/DDBJ whole genome shotgun (WGS) entry which is preliminary data.</text>
</comment>
<gene>
    <name evidence="1" type="ORF">I6U51_06075</name>
</gene>
<accession>A0A934HZC5</accession>
<dbReference type="AlphaFoldDB" id="A0A934HZC5"/>
<keyword evidence="2" id="KW-1185">Reference proteome</keyword>
<dbReference type="RefSeq" id="WP_211141790.1">
    <property type="nucleotide sequence ID" value="NZ_JAEEGB010000006.1"/>
</dbReference>
<protein>
    <submittedName>
        <fullName evidence="1">Uncharacterized protein</fullName>
    </submittedName>
</protein>
<name>A0A934HZC5_9CLOT</name>